<accession>A0AAD7NLX4</accession>
<reference evidence="2" key="1">
    <citation type="submission" date="2023-03" db="EMBL/GenBank/DDBJ databases">
        <title>Massive genome expansion in bonnet fungi (Mycena s.s.) driven by repeated elements and novel gene families across ecological guilds.</title>
        <authorList>
            <consortium name="Lawrence Berkeley National Laboratory"/>
            <person name="Harder C.B."/>
            <person name="Miyauchi S."/>
            <person name="Viragh M."/>
            <person name="Kuo A."/>
            <person name="Thoen E."/>
            <person name="Andreopoulos B."/>
            <person name="Lu D."/>
            <person name="Skrede I."/>
            <person name="Drula E."/>
            <person name="Henrissat B."/>
            <person name="Morin E."/>
            <person name="Kohler A."/>
            <person name="Barry K."/>
            <person name="LaButti K."/>
            <person name="Morin E."/>
            <person name="Salamov A."/>
            <person name="Lipzen A."/>
            <person name="Mereny Z."/>
            <person name="Hegedus B."/>
            <person name="Baldrian P."/>
            <person name="Stursova M."/>
            <person name="Weitz H."/>
            <person name="Taylor A."/>
            <person name="Grigoriev I.V."/>
            <person name="Nagy L.G."/>
            <person name="Martin F."/>
            <person name="Kauserud H."/>
        </authorList>
    </citation>
    <scope>NUCLEOTIDE SEQUENCE</scope>
    <source>
        <strain evidence="2">CBHHK182m</strain>
    </source>
</reference>
<evidence type="ECO:0000313" key="3">
    <source>
        <dbReference type="Proteomes" id="UP001215598"/>
    </source>
</evidence>
<evidence type="ECO:0000256" key="1">
    <source>
        <dbReference type="SAM" id="MobiDB-lite"/>
    </source>
</evidence>
<evidence type="ECO:0000313" key="2">
    <source>
        <dbReference type="EMBL" id="KAJ7766040.1"/>
    </source>
</evidence>
<protein>
    <submittedName>
        <fullName evidence="2">Uncharacterized protein</fullName>
    </submittedName>
</protein>
<feature type="region of interest" description="Disordered" evidence="1">
    <location>
        <begin position="248"/>
        <end position="270"/>
    </location>
</feature>
<proteinExistence type="predicted"/>
<name>A0AAD7NLX4_9AGAR</name>
<gene>
    <name evidence="2" type="ORF">B0H16DRAFT_1453938</name>
</gene>
<dbReference type="AlphaFoldDB" id="A0AAD7NLX4"/>
<organism evidence="2 3">
    <name type="scientific">Mycena metata</name>
    <dbReference type="NCBI Taxonomy" id="1033252"/>
    <lineage>
        <taxon>Eukaryota</taxon>
        <taxon>Fungi</taxon>
        <taxon>Dikarya</taxon>
        <taxon>Basidiomycota</taxon>
        <taxon>Agaricomycotina</taxon>
        <taxon>Agaricomycetes</taxon>
        <taxon>Agaricomycetidae</taxon>
        <taxon>Agaricales</taxon>
        <taxon>Marasmiineae</taxon>
        <taxon>Mycenaceae</taxon>
        <taxon>Mycena</taxon>
    </lineage>
</organism>
<sequence length="302" mass="33721">MSEMPEDLKVQLITEGLVNCRIKCSFVTYTSGNVVSRAWVAGRMRKGHHNTLDLRLWVKTKNSELSFELKGPFTALIGCNLSELRTPSDSYDATRPDVRTHGLTVRGEGASVWRSGLTSRGVFVELLKTAGVVRRRQHLATRPLNAVIPGKRESCRSGYTHIRYLREHGRRAYAEASAVYVAAFARALAALPDAFGPREYGLPCLALCNVTVLRRREAVIGVVDLSAASKEKLRQVRNRIETQAHQRIEQDADLSGSIPRNNRSLKVKETPGSKKELMRQIAITIFCCLVSEGGSYWRVMQP</sequence>
<dbReference type="Proteomes" id="UP001215598">
    <property type="component" value="Unassembled WGS sequence"/>
</dbReference>
<comment type="caution">
    <text evidence="2">The sequence shown here is derived from an EMBL/GenBank/DDBJ whole genome shotgun (WGS) entry which is preliminary data.</text>
</comment>
<dbReference type="EMBL" id="JARKIB010000024">
    <property type="protein sequence ID" value="KAJ7766040.1"/>
    <property type="molecule type" value="Genomic_DNA"/>
</dbReference>
<keyword evidence="3" id="KW-1185">Reference proteome</keyword>